<dbReference type="InterPro" id="IPR050134">
    <property type="entry name" value="NAD-dep_sirtuin_deacylases"/>
</dbReference>
<evidence type="ECO:0000313" key="7">
    <source>
        <dbReference type="Proteomes" id="UP001055712"/>
    </source>
</evidence>
<evidence type="ECO:0000256" key="1">
    <source>
        <dbReference type="ARBA" id="ARBA00022679"/>
    </source>
</evidence>
<proteinExistence type="predicted"/>
<dbReference type="GO" id="GO:0017136">
    <property type="term" value="F:histone deacetylase activity, NAD-dependent"/>
    <property type="evidence" value="ECO:0007669"/>
    <property type="project" value="TreeGrafter"/>
</dbReference>
<reference evidence="6" key="1">
    <citation type="journal article" date="2019" name="Plant J.">
        <title>Chlorella vulgaris genome assembly and annotation reveals the molecular basis for metabolic acclimation to high light conditions.</title>
        <authorList>
            <person name="Cecchin M."/>
            <person name="Marcolungo L."/>
            <person name="Rossato M."/>
            <person name="Girolomoni L."/>
            <person name="Cosentino E."/>
            <person name="Cuine S."/>
            <person name="Li-Beisson Y."/>
            <person name="Delledonne M."/>
            <person name="Ballottari M."/>
        </authorList>
    </citation>
    <scope>NUCLEOTIDE SEQUENCE</scope>
    <source>
        <strain evidence="6">211/11P</strain>
    </source>
</reference>
<feature type="binding site" evidence="3">
    <location>
        <position position="291"/>
    </location>
    <ligand>
        <name>Zn(2+)</name>
        <dbReference type="ChEBI" id="CHEBI:29105"/>
    </ligand>
</feature>
<organism evidence="6 7">
    <name type="scientific">Chlorella vulgaris</name>
    <name type="common">Green alga</name>
    <dbReference type="NCBI Taxonomy" id="3077"/>
    <lineage>
        <taxon>Eukaryota</taxon>
        <taxon>Viridiplantae</taxon>
        <taxon>Chlorophyta</taxon>
        <taxon>core chlorophytes</taxon>
        <taxon>Trebouxiophyceae</taxon>
        <taxon>Chlorellales</taxon>
        <taxon>Chlorellaceae</taxon>
        <taxon>Chlorella clade</taxon>
        <taxon>Chlorella</taxon>
    </lineage>
</organism>
<feature type="binding site" evidence="3">
    <location>
        <position position="212"/>
    </location>
    <ligand>
        <name>Zn(2+)</name>
        <dbReference type="ChEBI" id="CHEBI:29105"/>
    </ligand>
</feature>
<reference evidence="6" key="2">
    <citation type="submission" date="2020-11" db="EMBL/GenBank/DDBJ databases">
        <authorList>
            <person name="Cecchin M."/>
            <person name="Marcolungo L."/>
            <person name="Rossato M."/>
            <person name="Girolomoni L."/>
            <person name="Cosentino E."/>
            <person name="Cuine S."/>
            <person name="Li-Beisson Y."/>
            <person name="Delledonne M."/>
            <person name="Ballottari M."/>
        </authorList>
    </citation>
    <scope>NUCLEOTIDE SEQUENCE</scope>
    <source>
        <strain evidence="6">211/11P</strain>
        <tissue evidence="6">Whole cell</tissue>
    </source>
</reference>
<dbReference type="Gene3D" id="3.40.50.1220">
    <property type="entry name" value="TPP-binding domain"/>
    <property type="match status" value="1"/>
</dbReference>
<feature type="region of interest" description="Disordered" evidence="4">
    <location>
        <begin position="242"/>
        <end position="282"/>
    </location>
</feature>
<feature type="domain" description="Deacetylase sirtuin-type" evidence="5">
    <location>
        <begin position="81"/>
        <end position="390"/>
    </location>
</feature>
<dbReference type="InterPro" id="IPR026591">
    <property type="entry name" value="Sirtuin_cat_small_dom_sf"/>
</dbReference>
<evidence type="ECO:0000313" key="6">
    <source>
        <dbReference type="EMBL" id="KAI3433317.1"/>
    </source>
</evidence>
<dbReference type="PANTHER" id="PTHR11085">
    <property type="entry name" value="NAD-DEPENDENT PROTEIN DEACYLASE SIRTUIN-5, MITOCHONDRIAL-RELATED"/>
    <property type="match status" value="1"/>
</dbReference>
<feature type="binding site" evidence="3">
    <location>
        <position position="288"/>
    </location>
    <ligand>
        <name>Zn(2+)</name>
        <dbReference type="ChEBI" id="CHEBI:29105"/>
    </ligand>
</feature>
<dbReference type="PROSITE" id="PS50305">
    <property type="entry name" value="SIRTUIN"/>
    <property type="match status" value="1"/>
</dbReference>
<dbReference type="Gene3D" id="3.30.1600.10">
    <property type="entry name" value="SIR2/SIRT2 'Small Domain"/>
    <property type="match status" value="1"/>
</dbReference>
<evidence type="ECO:0000256" key="2">
    <source>
        <dbReference type="ARBA" id="ARBA00023027"/>
    </source>
</evidence>
<dbReference type="AlphaFoldDB" id="A0A9D4TS65"/>
<dbReference type="Proteomes" id="UP001055712">
    <property type="component" value="Unassembled WGS sequence"/>
</dbReference>
<evidence type="ECO:0000256" key="3">
    <source>
        <dbReference type="PROSITE-ProRule" id="PRU00236"/>
    </source>
</evidence>
<keyword evidence="3" id="KW-0862">Zinc</keyword>
<dbReference type="PANTHER" id="PTHR11085:SF10">
    <property type="entry name" value="NAD-DEPENDENT PROTEIN DEACYLASE SIRTUIN-5, MITOCHONDRIAL-RELATED"/>
    <property type="match status" value="1"/>
</dbReference>
<dbReference type="GO" id="GO:0046872">
    <property type="term" value="F:metal ion binding"/>
    <property type="evidence" value="ECO:0007669"/>
    <property type="project" value="UniProtKB-KW"/>
</dbReference>
<dbReference type="InterPro" id="IPR003000">
    <property type="entry name" value="Sirtuin"/>
</dbReference>
<keyword evidence="2" id="KW-0520">NAD</keyword>
<dbReference type="InterPro" id="IPR026590">
    <property type="entry name" value="Ssirtuin_cat_dom"/>
</dbReference>
<comment type="caution">
    <text evidence="6">The sequence shown here is derived from an EMBL/GenBank/DDBJ whole genome shotgun (WGS) entry which is preliminary data.</text>
</comment>
<dbReference type="InterPro" id="IPR029035">
    <property type="entry name" value="DHS-like_NAD/FAD-binding_dom"/>
</dbReference>
<dbReference type="Pfam" id="PF02146">
    <property type="entry name" value="SIR2"/>
    <property type="match status" value="1"/>
</dbReference>
<dbReference type="EMBL" id="SIDB01000004">
    <property type="protein sequence ID" value="KAI3433317.1"/>
    <property type="molecule type" value="Genomic_DNA"/>
</dbReference>
<name>A0A9D4TS65_CHLVU</name>
<sequence length="390" mass="40812">MRSMLVPSWQQLCASKSQWRRHVATAAGGPSPHPTAWQQDRISSNGTWWTTSSSLSGASSSQQPYVIGSGTPALDTAPPSAPIDDAALDQLADVMLHARGTLVLTGAGCSTESGVPDYRGPAGAYVVSNHKPMTHQQFMASEANRSRYWARSFAGWSRFSSVQPNAAHENIARLQHRGWAPTLITQNVDRLHQQAGSKGVLELHGTTHEVVCMSCGQLSCRHDFQRQLAALNPDAAAAATRAAAQEAATAGDPSLQDPSSSSNSSSVQRPDGDAEVEGTGQGFAAPPCPSCGGILKPHVVFFGDGIPPARAQHALELAQSCGSVLVVGSSLAVWSAFRLVKAAVENGAQLAIITAGPTRADDLASLKIDGRAGEILARLAAHTSLQVPPV</sequence>
<dbReference type="SUPFAM" id="SSF52467">
    <property type="entry name" value="DHS-like NAD/FAD-binding domain"/>
    <property type="match status" value="1"/>
</dbReference>
<keyword evidence="3" id="KW-0479">Metal-binding</keyword>
<dbReference type="GO" id="GO:0070403">
    <property type="term" value="F:NAD+ binding"/>
    <property type="evidence" value="ECO:0007669"/>
    <property type="project" value="InterPro"/>
</dbReference>
<evidence type="ECO:0000256" key="4">
    <source>
        <dbReference type="SAM" id="MobiDB-lite"/>
    </source>
</evidence>
<feature type="binding site" evidence="3">
    <location>
        <position position="215"/>
    </location>
    <ligand>
        <name>Zn(2+)</name>
        <dbReference type="ChEBI" id="CHEBI:29105"/>
    </ligand>
</feature>
<keyword evidence="7" id="KW-1185">Reference proteome</keyword>
<keyword evidence="1" id="KW-0808">Transferase</keyword>
<feature type="active site" description="Proton acceptor" evidence="3">
    <location>
        <position position="204"/>
    </location>
</feature>
<feature type="region of interest" description="Disordered" evidence="4">
    <location>
        <begin position="53"/>
        <end position="81"/>
    </location>
</feature>
<evidence type="ECO:0000259" key="5">
    <source>
        <dbReference type="PROSITE" id="PS50305"/>
    </source>
</evidence>
<dbReference type="OrthoDB" id="424302at2759"/>
<protein>
    <recommendedName>
        <fullName evidence="5">Deacetylase sirtuin-type domain-containing protein</fullName>
    </recommendedName>
</protein>
<accession>A0A9D4TS65</accession>
<gene>
    <name evidence="6" type="ORF">D9Q98_003135</name>
</gene>